<keyword evidence="1" id="KW-0732">Signal</keyword>
<name>A0A6C2YNW3_9BACT</name>
<dbReference type="InterPro" id="IPR029046">
    <property type="entry name" value="LolA/LolB/LppX"/>
</dbReference>
<gene>
    <name evidence="3" type="ORF">GMBLW1_09030</name>
</gene>
<evidence type="ECO:0000313" key="3">
    <source>
        <dbReference type="EMBL" id="VIP03057.1"/>
    </source>
</evidence>
<evidence type="ECO:0000256" key="2">
    <source>
        <dbReference type="SAM" id="Phobius"/>
    </source>
</evidence>
<reference evidence="3" key="1">
    <citation type="submission" date="2019-04" db="EMBL/GenBank/DDBJ databases">
        <authorList>
            <consortium name="Science for Life Laboratories"/>
        </authorList>
    </citation>
    <scope>NUCLEOTIDE SEQUENCE</scope>
    <source>
        <strain evidence="3">MBLW1</strain>
    </source>
</reference>
<sequence>MQVPIFTDKGRVLCVRETGFASLTNIGVVSVFIFLSLFSLAPASESFEQIRSNHQNAVSGIVTLQCKINIEYSPAQQNIFNEEALVISDTASNRTLIKHRIGTTSNTILVRDNLIRRLTSDSKRAIETEGLISNSDMPIDCDPWAYSLITLYGPTRFRSPLNDIFSHKDTSINSVRDDLINGHRVKIVELEHTRARLTISFDTSNDYLIRQVRLVDQSVDATSTVLEFTQSNNRYFPKRVEISNSKNNSTCKVTFSDIKINQPLKSQSFEFRFPPGILVTDLVRNDLFRTNNSGEPTLVAKNKQGQRLTLSQSEPVESDQSMLNSTKFASTSEAFDLTAPIIFIFSFLVLILGMVLFAVQRSKKAKS</sequence>
<feature type="transmembrane region" description="Helical" evidence="2">
    <location>
        <begin position="337"/>
        <end position="359"/>
    </location>
</feature>
<dbReference type="EMBL" id="LR586016">
    <property type="protein sequence ID" value="VIP03057.1"/>
    <property type="molecule type" value="Genomic_DNA"/>
</dbReference>
<keyword evidence="2" id="KW-0472">Membrane</keyword>
<dbReference type="SUPFAM" id="SSF89392">
    <property type="entry name" value="Prokaryotic lipoproteins and lipoprotein localization factors"/>
    <property type="match status" value="1"/>
</dbReference>
<dbReference type="AlphaFoldDB" id="A0A6C2YNW3"/>
<organism evidence="3">
    <name type="scientific">Tuwongella immobilis</name>
    <dbReference type="NCBI Taxonomy" id="692036"/>
    <lineage>
        <taxon>Bacteria</taxon>
        <taxon>Pseudomonadati</taxon>
        <taxon>Planctomycetota</taxon>
        <taxon>Planctomycetia</taxon>
        <taxon>Gemmatales</taxon>
        <taxon>Gemmataceae</taxon>
        <taxon>Tuwongella</taxon>
    </lineage>
</organism>
<evidence type="ECO:0000313" key="4">
    <source>
        <dbReference type="Proteomes" id="UP000464378"/>
    </source>
</evidence>
<feature type="transmembrane region" description="Helical" evidence="2">
    <location>
        <begin position="20"/>
        <end position="41"/>
    </location>
</feature>
<evidence type="ECO:0000256" key="1">
    <source>
        <dbReference type="ARBA" id="ARBA00022729"/>
    </source>
</evidence>
<keyword evidence="4" id="KW-1185">Reference proteome</keyword>
<dbReference type="Proteomes" id="UP000464378">
    <property type="component" value="Chromosome"/>
</dbReference>
<proteinExistence type="predicted"/>
<dbReference type="InParanoid" id="A0A6C2YNW3"/>
<keyword evidence="2" id="KW-0812">Transmembrane</keyword>
<dbReference type="Gene3D" id="2.50.20.10">
    <property type="entry name" value="Lipoprotein localisation LolA/LolB/LppX"/>
    <property type="match status" value="1"/>
</dbReference>
<protein>
    <submittedName>
        <fullName evidence="3">Uncharacterized protein</fullName>
    </submittedName>
</protein>
<accession>A0A6C2YNW3</accession>
<dbReference type="KEGG" id="tim:GMBLW1_09030"/>
<dbReference type="EMBL" id="LR593887">
    <property type="protein sequence ID" value="VTS03258.1"/>
    <property type="molecule type" value="Genomic_DNA"/>
</dbReference>
<keyword evidence="2" id="KW-1133">Transmembrane helix</keyword>